<dbReference type="SUPFAM" id="SSF52540">
    <property type="entry name" value="P-loop containing nucleoside triphosphate hydrolases"/>
    <property type="match status" value="1"/>
</dbReference>
<dbReference type="FunFam" id="3.40.1170.10:FF:000001">
    <property type="entry name" value="DNA mismatch repair protein MutS"/>
    <property type="match status" value="1"/>
</dbReference>
<feature type="domain" description="DNA mismatch repair proteins mutS family" evidence="11">
    <location>
        <begin position="696"/>
        <end position="712"/>
    </location>
</feature>
<dbReference type="NCBIfam" id="TIGR01070">
    <property type="entry name" value="mutS1"/>
    <property type="match status" value="1"/>
</dbReference>
<dbReference type="InterPro" id="IPR045076">
    <property type="entry name" value="MutS"/>
</dbReference>
<dbReference type="PANTHER" id="PTHR11361">
    <property type="entry name" value="DNA MISMATCH REPAIR PROTEIN MUTS FAMILY MEMBER"/>
    <property type="match status" value="1"/>
</dbReference>
<dbReference type="SUPFAM" id="SSF55271">
    <property type="entry name" value="DNA repair protein MutS, domain I"/>
    <property type="match status" value="1"/>
</dbReference>
<dbReference type="STRING" id="1399147.P618_200358"/>
<dbReference type="AlphaFoldDB" id="W6TEW1"/>
<keyword evidence="13" id="KW-1185">Reference proteome</keyword>
<comment type="caution">
    <text evidence="12">The sequence shown here is derived from an EMBL/GenBank/DDBJ whole genome shotgun (WGS) entry which is preliminary data.</text>
</comment>
<dbReference type="Pfam" id="PF05192">
    <property type="entry name" value="MutS_III"/>
    <property type="match status" value="1"/>
</dbReference>
<dbReference type="InterPro" id="IPR005748">
    <property type="entry name" value="DNA_mismatch_repair_MutS"/>
</dbReference>
<dbReference type="Gene3D" id="3.40.1170.10">
    <property type="entry name" value="DNA repair protein MutS, domain I"/>
    <property type="match status" value="1"/>
</dbReference>
<dbReference type="InterPro" id="IPR036678">
    <property type="entry name" value="MutS_con_dom_sf"/>
</dbReference>
<dbReference type="InterPro" id="IPR000432">
    <property type="entry name" value="DNA_mismatch_repair_MutS_C"/>
</dbReference>
<gene>
    <name evidence="12" type="ORF">P618_200358</name>
</gene>
<dbReference type="Pfam" id="PF01624">
    <property type="entry name" value="MutS_I"/>
    <property type="match status" value="1"/>
</dbReference>
<dbReference type="NCBIfam" id="NF003810">
    <property type="entry name" value="PRK05399.1"/>
    <property type="match status" value="1"/>
</dbReference>
<dbReference type="Pfam" id="PF00488">
    <property type="entry name" value="MutS_V"/>
    <property type="match status" value="1"/>
</dbReference>
<evidence type="ECO:0000256" key="1">
    <source>
        <dbReference type="ARBA" id="ARBA00006271"/>
    </source>
</evidence>
<dbReference type="Pfam" id="PF05188">
    <property type="entry name" value="MutS_II"/>
    <property type="match status" value="1"/>
</dbReference>
<evidence type="ECO:0000313" key="12">
    <source>
        <dbReference type="EMBL" id="ETZ07466.1"/>
    </source>
</evidence>
<dbReference type="FunFam" id="3.40.50.300:FF:000870">
    <property type="entry name" value="MutS protein homolog 4"/>
    <property type="match status" value="1"/>
</dbReference>
<dbReference type="InterPro" id="IPR007695">
    <property type="entry name" value="DNA_mismatch_repair_MutS-lik_N"/>
</dbReference>
<dbReference type="InterPro" id="IPR007696">
    <property type="entry name" value="DNA_mismatch_repair_MutS_core"/>
</dbReference>
<protein>
    <recommendedName>
        <fullName evidence="2 9">DNA mismatch repair protein MutS</fullName>
    </recommendedName>
</protein>
<dbReference type="eggNOG" id="COG0249">
    <property type="taxonomic scope" value="Bacteria"/>
</dbReference>
<dbReference type="PROSITE" id="PS00486">
    <property type="entry name" value="DNA_MISMATCH_REPAIR_2"/>
    <property type="match status" value="1"/>
</dbReference>
<dbReference type="RefSeq" id="WP_024161070.1">
    <property type="nucleotide sequence ID" value="NZ_AWTR02000043.1"/>
</dbReference>
<keyword evidence="3 10" id="KW-0547">Nucleotide-binding</keyword>
<dbReference type="InterPro" id="IPR007861">
    <property type="entry name" value="DNA_mismatch_repair_MutS_clamp"/>
</dbReference>
<dbReference type="GO" id="GO:0005829">
    <property type="term" value="C:cytosol"/>
    <property type="evidence" value="ECO:0007669"/>
    <property type="project" value="TreeGrafter"/>
</dbReference>
<dbReference type="GO" id="GO:0006298">
    <property type="term" value="P:mismatch repair"/>
    <property type="evidence" value="ECO:0007669"/>
    <property type="project" value="UniProtKB-UniRule"/>
</dbReference>
<evidence type="ECO:0000256" key="7">
    <source>
        <dbReference type="ARBA" id="ARBA00023204"/>
    </source>
</evidence>
<evidence type="ECO:0000256" key="5">
    <source>
        <dbReference type="ARBA" id="ARBA00022840"/>
    </source>
</evidence>
<evidence type="ECO:0000313" key="13">
    <source>
        <dbReference type="Proteomes" id="UP000019112"/>
    </source>
</evidence>
<dbReference type="PANTHER" id="PTHR11361:SF34">
    <property type="entry name" value="DNA MISMATCH REPAIR PROTEIN MSH1, MITOCHONDRIAL"/>
    <property type="match status" value="1"/>
</dbReference>
<dbReference type="InterPro" id="IPR007860">
    <property type="entry name" value="DNA_mmatch_repair_MutS_con_dom"/>
</dbReference>
<evidence type="ECO:0000256" key="9">
    <source>
        <dbReference type="NCBIfam" id="TIGR01070"/>
    </source>
</evidence>
<keyword evidence="6 10" id="KW-0238">DNA-binding</keyword>
<dbReference type="EMBL" id="AWTR02000043">
    <property type="protein sequence ID" value="ETZ07466.1"/>
    <property type="molecule type" value="Genomic_DNA"/>
</dbReference>
<dbReference type="GO" id="GO:0005524">
    <property type="term" value="F:ATP binding"/>
    <property type="evidence" value="ECO:0007669"/>
    <property type="project" value="UniProtKB-UniRule"/>
</dbReference>
<evidence type="ECO:0000259" key="11">
    <source>
        <dbReference type="PROSITE" id="PS00486"/>
    </source>
</evidence>
<comment type="function">
    <text evidence="8">This protein is involved in the repair of mismatches in DNA. It is possible that it carries out the mismatch recognition step. This protein has a weak ATPase activity.</text>
</comment>
<evidence type="ECO:0000256" key="4">
    <source>
        <dbReference type="ARBA" id="ARBA00022763"/>
    </source>
</evidence>
<keyword evidence="7 10" id="KW-0234">DNA repair</keyword>
<name>W6TEW1_HOLOB</name>
<dbReference type="SMART" id="SM00534">
    <property type="entry name" value="MUTSac"/>
    <property type="match status" value="1"/>
</dbReference>
<keyword evidence="4 10" id="KW-0227">DNA damage</keyword>
<dbReference type="Gene3D" id="3.40.50.300">
    <property type="entry name" value="P-loop containing nucleotide triphosphate hydrolases"/>
    <property type="match status" value="1"/>
</dbReference>
<dbReference type="PIRSF" id="PIRSF037677">
    <property type="entry name" value="DNA_mis_repair_Msh6"/>
    <property type="match status" value="1"/>
</dbReference>
<evidence type="ECO:0000256" key="10">
    <source>
        <dbReference type="RuleBase" id="RU003756"/>
    </source>
</evidence>
<dbReference type="GO" id="GO:0030983">
    <property type="term" value="F:mismatched DNA binding"/>
    <property type="evidence" value="ECO:0007669"/>
    <property type="project" value="InterPro"/>
</dbReference>
<comment type="similarity">
    <text evidence="1 10">Belongs to the DNA mismatch repair MutS family.</text>
</comment>
<dbReference type="InterPro" id="IPR036187">
    <property type="entry name" value="DNA_mismatch_repair_MutS_sf"/>
</dbReference>
<accession>W6TEW1</accession>
<dbReference type="Proteomes" id="UP000019112">
    <property type="component" value="Unassembled WGS sequence"/>
</dbReference>
<dbReference type="Pfam" id="PF05190">
    <property type="entry name" value="MutS_IV"/>
    <property type="match status" value="1"/>
</dbReference>
<evidence type="ECO:0000256" key="3">
    <source>
        <dbReference type="ARBA" id="ARBA00022741"/>
    </source>
</evidence>
<dbReference type="GO" id="GO:0140664">
    <property type="term" value="F:ATP-dependent DNA damage sensor activity"/>
    <property type="evidence" value="ECO:0007669"/>
    <property type="project" value="InterPro"/>
</dbReference>
<reference evidence="12 13" key="1">
    <citation type="journal article" date="2014" name="FEMS Microbiol. Lett.">
        <title>Draft genome sequences of three Holospora species (Holospora obtusa, Holospora undulata, and Holospora elegans), endonuclear symbiotic bacteria of the ciliate Paramecium caudatum.</title>
        <authorList>
            <person name="Dohra H."/>
            <person name="Tanaka K."/>
            <person name="Suzuki T."/>
            <person name="Fujishima M."/>
            <person name="Suzuki H."/>
        </authorList>
    </citation>
    <scope>NUCLEOTIDE SEQUENCE [LARGE SCALE GENOMIC DNA]</scope>
    <source>
        <strain evidence="12 13">F1</strain>
    </source>
</reference>
<dbReference type="SUPFAM" id="SSF48334">
    <property type="entry name" value="DNA repair protein MutS, domain III"/>
    <property type="match status" value="1"/>
</dbReference>
<organism evidence="12 13">
    <name type="scientific">Holospora obtusa F1</name>
    <dbReference type="NCBI Taxonomy" id="1399147"/>
    <lineage>
        <taxon>Bacteria</taxon>
        <taxon>Pseudomonadati</taxon>
        <taxon>Pseudomonadota</taxon>
        <taxon>Alphaproteobacteria</taxon>
        <taxon>Holosporales</taxon>
        <taxon>Holosporaceae</taxon>
        <taxon>Holospora</taxon>
    </lineage>
</organism>
<proteinExistence type="inferred from homology"/>
<evidence type="ECO:0000256" key="6">
    <source>
        <dbReference type="ARBA" id="ARBA00023125"/>
    </source>
</evidence>
<dbReference type="SUPFAM" id="SSF53150">
    <property type="entry name" value="DNA repair protein MutS, domain II"/>
    <property type="match status" value="1"/>
</dbReference>
<dbReference type="OrthoDB" id="9802448at2"/>
<evidence type="ECO:0000256" key="8">
    <source>
        <dbReference type="ARBA" id="ARBA00024647"/>
    </source>
</evidence>
<dbReference type="SMART" id="SM00533">
    <property type="entry name" value="MUTSd"/>
    <property type="match status" value="1"/>
</dbReference>
<keyword evidence="5" id="KW-0067">ATP-binding</keyword>
<dbReference type="Gene3D" id="3.30.420.110">
    <property type="entry name" value="MutS, connector domain"/>
    <property type="match status" value="1"/>
</dbReference>
<dbReference type="CDD" id="cd03284">
    <property type="entry name" value="ABC_MutS1"/>
    <property type="match status" value="1"/>
</dbReference>
<dbReference type="Gene3D" id="1.10.1420.10">
    <property type="match status" value="2"/>
</dbReference>
<dbReference type="InterPro" id="IPR027417">
    <property type="entry name" value="P-loop_NTPase"/>
</dbReference>
<sequence length="816" mass="93043">MSVFVKETPIMAQYGKIKAQYPDCLVFFRLGDFYELFDDDAKIASQVLQIVLTARHKNSSTPIPMCGVPAHASDAYIAKLVKNGYKVAICEQLEDEDFKDTKGPIHRDVVRVITPGTLTEDTLLEAKENNFLLSLVRLDAKSTMYVLAYVDISTGDFFLESHPVSELEEALYALNPKEVLISEPLWKSDSIPFLLKSWKHAVTILPESRFEVEGCEYRLSTFFQVESTQGLGSFSKAEICASGALVDYVILTQKRQALKLNHPKHHRQDDLMRLDAFTRKNLEIFETFSGPNRYTLACMMDRTVTAFGARLLNYRLQHPTQNLEILNKRLDSVAYFLKYDENRKGIQSLLKNIPDLERISTRLVNRRGHPKEWLSLRQGLGVLPHLRCFLEECPEEILPLIPHLTHYTDFHGALCSAFQEEGGNEGGWIHPQYNRELEALHHVHQGATQILEALQRRYIEVTGINSLKIKYNKIIGHYIEVPVHATSKMPFEFTLKQTLTTGARYTTGELHEIAEQLETAAQKAQILEEEILNQFSKDLSEIHETLKQACEFLGILDVSVGLAELAFQHHYTRPYLDSSTEFQIEGGRHPVIEWVFFNQNQKKFIANSCELTKEQPLWMMTGPNMAGKSTFLRQNALIAFMAHVGSFVPAKSVRMGCIDRIFTRVGANDDLARGHSTFMVEMLETACILNQATQKSFVILDEVGRGTSTRDGLALAWACVEYMVKHLKCRTLFSTHYHELSELNYLPELRFFTFKITQWNEQIVFFHEITEGVSDQSYGIHVARIAGIPEPIISRAQNLLNQFPEQALFIKNGLPE</sequence>
<dbReference type="InterPro" id="IPR016151">
    <property type="entry name" value="DNA_mismatch_repair_MutS_N"/>
</dbReference>
<dbReference type="InterPro" id="IPR017261">
    <property type="entry name" value="DNA_mismatch_repair_MutS/MSH"/>
</dbReference>
<evidence type="ECO:0000256" key="2">
    <source>
        <dbReference type="ARBA" id="ARBA00021982"/>
    </source>
</evidence>